<evidence type="ECO:0000313" key="2">
    <source>
        <dbReference type="Proteomes" id="UP000006552"/>
    </source>
</evidence>
<accession>Q5NWR1</accession>
<sequence length="92" mass="10540">MRNLGAQISRLPCGLDCWLRSSHQLRSRARACSDRVARPKGIKPRERSIGCLRESACDTARRRRSSLKQWGCSHETELRMGHLVSAEAPRRR</sequence>
<dbReference type="AlphaFoldDB" id="Q5NWR1"/>
<gene>
    <name evidence="1" type="ORF">p1B340</name>
</gene>
<organism evidence="1 2">
    <name type="scientific">Aromatoleum aromaticum (strain DSM 19018 / LMG 30748 / EbN1)</name>
    <name type="common">Azoarcus sp. (strain EbN1)</name>
    <dbReference type="NCBI Taxonomy" id="76114"/>
    <lineage>
        <taxon>Bacteria</taxon>
        <taxon>Pseudomonadati</taxon>
        <taxon>Pseudomonadota</taxon>
        <taxon>Betaproteobacteria</taxon>
        <taxon>Rhodocyclales</taxon>
        <taxon>Rhodocyclaceae</taxon>
        <taxon>Aromatoleum</taxon>
    </lineage>
</organism>
<name>Q5NWR1_AROAE</name>
<geneLocation type="plasmid" evidence="2">
    <name>pAzo1</name>
</geneLocation>
<keyword evidence="2" id="KW-1185">Reference proteome</keyword>
<keyword evidence="1" id="KW-0614">Plasmid</keyword>
<dbReference type="EMBL" id="CR555307">
    <property type="protein sequence ID" value="CAI10503.1"/>
    <property type="molecule type" value="Genomic_DNA"/>
</dbReference>
<dbReference type="Proteomes" id="UP000006552">
    <property type="component" value="Plasmid 1"/>
</dbReference>
<dbReference type="HOGENOM" id="CLU_2406960_0_0_4"/>
<reference evidence="1 2" key="1">
    <citation type="journal article" date="2005" name="Arch. Microbiol.">
        <title>The genome sequence of an anaerobic aromatic-degrading denitrifying bacterium, strain EbN1.</title>
        <authorList>
            <person name="Rabus R."/>
            <person name="Kube M."/>
            <person name="Heider J."/>
            <person name="Beck A."/>
            <person name="Heitmann K."/>
            <person name="Widdel F."/>
            <person name="Reinhardt R."/>
        </authorList>
    </citation>
    <scope>NUCLEOTIDE SEQUENCE [LARGE SCALE GENOMIC DNA]</scope>
    <source>
        <strain evidence="1 2">EbN1</strain>
        <plasmid evidence="2">Plasmid pAzo1</plasmid>
    </source>
</reference>
<protein>
    <submittedName>
        <fullName evidence="1">Uncharacterized protein</fullName>
    </submittedName>
</protein>
<proteinExistence type="predicted"/>
<evidence type="ECO:0000313" key="1">
    <source>
        <dbReference type="EMBL" id="CAI10503.1"/>
    </source>
</evidence>
<dbReference type="KEGG" id="eba:p1B340"/>